<evidence type="ECO:0000313" key="2">
    <source>
        <dbReference type="Proteomes" id="UP000887565"/>
    </source>
</evidence>
<sequence length="67" mass="8019">MNVPVVQCPENAEENENHHNKSENENLTLSEKNKVVNRLTQQSTQENLQILTDRRDKEYWKHRLLFS</sequence>
<accession>A0A915KCW3</accession>
<evidence type="ECO:0000313" key="3">
    <source>
        <dbReference type="WBParaSite" id="nRc.2.0.1.t36552-RA"/>
    </source>
</evidence>
<name>A0A915KCW3_ROMCU</name>
<feature type="region of interest" description="Disordered" evidence="1">
    <location>
        <begin position="1"/>
        <end position="30"/>
    </location>
</feature>
<dbReference type="AlphaFoldDB" id="A0A915KCW3"/>
<proteinExistence type="predicted"/>
<keyword evidence="2" id="KW-1185">Reference proteome</keyword>
<reference evidence="3" key="1">
    <citation type="submission" date="2022-11" db="UniProtKB">
        <authorList>
            <consortium name="WormBaseParasite"/>
        </authorList>
    </citation>
    <scope>IDENTIFICATION</scope>
</reference>
<feature type="compositionally biased region" description="Basic and acidic residues" evidence="1">
    <location>
        <begin position="15"/>
        <end position="24"/>
    </location>
</feature>
<evidence type="ECO:0000256" key="1">
    <source>
        <dbReference type="SAM" id="MobiDB-lite"/>
    </source>
</evidence>
<dbReference type="Proteomes" id="UP000887565">
    <property type="component" value="Unplaced"/>
</dbReference>
<organism evidence="2 3">
    <name type="scientific">Romanomermis culicivorax</name>
    <name type="common">Nematode worm</name>
    <dbReference type="NCBI Taxonomy" id="13658"/>
    <lineage>
        <taxon>Eukaryota</taxon>
        <taxon>Metazoa</taxon>
        <taxon>Ecdysozoa</taxon>
        <taxon>Nematoda</taxon>
        <taxon>Enoplea</taxon>
        <taxon>Dorylaimia</taxon>
        <taxon>Mermithida</taxon>
        <taxon>Mermithoidea</taxon>
        <taxon>Mermithidae</taxon>
        <taxon>Romanomermis</taxon>
    </lineage>
</organism>
<protein>
    <submittedName>
        <fullName evidence="3">Uncharacterized protein</fullName>
    </submittedName>
</protein>
<dbReference type="WBParaSite" id="nRc.2.0.1.t36552-RA">
    <property type="protein sequence ID" value="nRc.2.0.1.t36552-RA"/>
    <property type="gene ID" value="nRc.2.0.1.g36552"/>
</dbReference>